<evidence type="ECO:0000313" key="4">
    <source>
        <dbReference type="Proteomes" id="UP001150062"/>
    </source>
</evidence>
<feature type="transmembrane region" description="Helical" evidence="1">
    <location>
        <begin position="185"/>
        <end position="208"/>
    </location>
</feature>
<reference evidence="3" key="1">
    <citation type="submission" date="2022-08" db="EMBL/GenBank/DDBJ databases">
        <title>Novel sulfate-reducing endosymbionts in the free-living metamonad Anaeramoeba.</title>
        <authorList>
            <person name="Jerlstrom-Hultqvist J."/>
            <person name="Cepicka I."/>
            <person name="Gallot-Lavallee L."/>
            <person name="Salas-Leiva D."/>
            <person name="Curtis B.A."/>
            <person name="Zahonova K."/>
            <person name="Pipaliya S."/>
            <person name="Dacks J."/>
            <person name="Roger A.J."/>
        </authorList>
    </citation>
    <scope>NUCLEOTIDE SEQUENCE</scope>
    <source>
        <strain evidence="3">Schooner1</strain>
    </source>
</reference>
<keyword evidence="1" id="KW-0472">Membrane</keyword>
<feature type="transmembrane region" description="Helical" evidence="1">
    <location>
        <begin position="57"/>
        <end position="78"/>
    </location>
</feature>
<organism evidence="3 4">
    <name type="scientific">Anaeramoeba flamelloides</name>
    <dbReference type="NCBI Taxonomy" id="1746091"/>
    <lineage>
        <taxon>Eukaryota</taxon>
        <taxon>Metamonada</taxon>
        <taxon>Anaeramoebidae</taxon>
        <taxon>Anaeramoeba</taxon>
    </lineage>
</organism>
<feature type="transmembrane region" description="Helical" evidence="1">
    <location>
        <begin position="149"/>
        <end position="173"/>
    </location>
</feature>
<dbReference type="Proteomes" id="UP001150062">
    <property type="component" value="Unassembled WGS sequence"/>
</dbReference>
<comment type="caution">
    <text evidence="3">The sequence shown here is derived from an EMBL/GenBank/DDBJ whole genome shotgun (WGS) entry which is preliminary data.</text>
</comment>
<evidence type="ECO:0000313" key="3">
    <source>
        <dbReference type="EMBL" id="KAJ6243141.1"/>
    </source>
</evidence>
<dbReference type="Pfam" id="PF10277">
    <property type="entry name" value="Frag1"/>
    <property type="match status" value="1"/>
</dbReference>
<dbReference type="InterPro" id="IPR019402">
    <property type="entry name" value="CWH43_N"/>
</dbReference>
<name>A0ABQ8YEZ6_9EUKA</name>
<dbReference type="EMBL" id="JAOAOG010000173">
    <property type="protein sequence ID" value="KAJ6243141.1"/>
    <property type="molecule type" value="Genomic_DNA"/>
</dbReference>
<keyword evidence="1" id="KW-1133">Transmembrane helix</keyword>
<evidence type="ECO:0000256" key="1">
    <source>
        <dbReference type="SAM" id="Phobius"/>
    </source>
</evidence>
<gene>
    <name evidence="3" type="ORF">M0813_03001</name>
</gene>
<keyword evidence="4" id="KW-1185">Reference proteome</keyword>
<feature type="transmembrane region" description="Helical" evidence="1">
    <location>
        <begin position="12"/>
        <end position="31"/>
    </location>
</feature>
<sequence>MNYLVIPTKFIVDLMTILSCVFILFAQLISIKLNHLPKRISIPTISYVEQTAPEKQVLQLAFVVSGFLMILFTAIQYFHHQENDQPEKPKTQKASKPLQRYFKAKFFCGCVGGFCIAAQTLCPLQDYWLSEQPDFSLEKYFMPQTTLHFVLSGIFFFCMFLHAVVTVLLMIKMGQHKKHKFLKVFYIRLGCLAFLCICSFVMFLMVFVELLWKFTGIGIGLALSGANSFAVVELLCVFAVMIYFATQRADLENICIAVADFD</sequence>
<feature type="domain" description="CWH43-like N-terminal" evidence="2">
    <location>
        <begin position="17"/>
        <end position="253"/>
    </location>
</feature>
<proteinExistence type="predicted"/>
<keyword evidence="1" id="KW-0812">Transmembrane</keyword>
<accession>A0ABQ8YEZ6</accession>
<protein>
    <submittedName>
        <fullName evidence="3">Fasting-inducible integral membrane protein tm6p1-related</fullName>
    </submittedName>
</protein>
<evidence type="ECO:0000259" key="2">
    <source>
        <dbReference type="Pfam" id="PF10277"/>
    </source>
</evidence>
<feature type="transmembrane region" description="Helical" evidence="1">
    <location>
        <begin position="214"/>
        <end position="244"/>
    </location>
</feature>